<dbReference type="InterPro" id="IPR020476">
    <property type="entry name" value="Nudix_hydrolase"/>
</dbReference>
<dbReference type="Gene3D" id="3.90.79.10">
    <property type="entry name" value="Nucleoside Triphosphate Pyrophosphohydrolase"/>
    <property type="match status" value="1"/>
</dbReference>
<dbReference type="Proteomes" id="UP000027037">
    <property type="component" value="Unassembled WGS sequence"/>
</dbReference>
<dbReference type="AlphaFoldDB" id="A0A062U448"/>
<dbReference type="InterPro" id="IPR000086">
    <property type="entry name" value="NUDIX_hydrolase_dom"/>
</dbReference>
<dbReference type="InterPro" id="IPR015797">
    <property type="entry name" value="NUDIX_hydrolase-like_dom_sf"/>
</dbReference>
<comment type="caution">
    <text evidence="7">The sequence shown here is derived from an EMBL/GenBank/DDBJ whole genome shotgun (WGS) entry which is preliminary data.</text>
</comment>
<dbReference type="SUPFAM" id="SSF55811">
    <property type="entry name" value="Nudix"/>
    <property type="match status" value="1"/>
</dbReference>
<evidence type="ECO:0000256" key="3">
    <source>
        <dbReference type="ARBA" id="ARBA00022842"/>
    </source>
</evidence>
<sequence length="202" mass="22607">MIRVRLSFAVVFLALLAAGSAQAQSWASFKHVYSPAGALYQDFIGRPIMTLPDVPPPQQRPSARLVILDAAGRALLFRFRFPDRTFWATPGGAVDEGETFEQAARRELLEETGLTGDLSAEVLRRHTIFTGPSGNRVEADERYFCLRTEGAEIDRSRWEPVEQEMIAETAWLSPADIRALPDPVFPENFADLVDYLKEAPRV</sequence>
<keyword evidence="8" id="KW-1185">Reference proteome</keyword>
<comment type="similarity">
    <text evidence="4">Belongs to the Nudix hydrolase family.</text>
</comment>
<keyword evidence="2 4" id="KW-0378">Hydrolase</keyword>
<dbReference type="STRING" id="1280946.HY29_02450"/>
<dbReference type="GO" id="GO:0016787">
    <property type="term" value="F:hydrolase activity"/>
    <property type="evidence" value="ECO:0007669"/>
    <property type="project" value="UniProtKB-KW"/>
</dbReference>
<dbReference type="PROSITE" id="PS00893">
    <property type="entry name" value="NUDIX_BOX"/>
    <property type="match status" value="1"/>
</dbReference>
<dbReference type="InterPro" id="IPR020084">
    <property type="entry name" value="NUDIX_hydrolase_CS"/>
</dbReference>
<dbReference type="eggNOG" id="COG1051">
    <property type="taxonomic scope" value="Bacteria"/>
</dbReference>
<dbReference type="PANTHER" id="PTHR43046:SF12">
    <property type="entry name" value="GDP-MANNOSE MANNOSYL HYDROLASE"/>
    <property type="match status" value="1"/>
</dbReference>
<organism evidence="7 8">
    <name type="scientific">Hyphomonas beringensis</name>
    <dbReference type="NCBI Taxonomy" id="1280946"/>
    <lineage>
        <taxon>Bacteria</taxon>
        <taxon>Pseudomonadati</taxon>
        <taxon>Pseudomonadota</taxon>
        <taxon>Alphaproteobacteria</taxon>
        <taxon>Hyphomonadales</taxon>
        <taxon>Hyphomonadaceae</taxon>
        <taxon>Hyphomonas</taxon>
    </lineage>
</organism>
<evidence type="ECO:0000256" key="4">
    <source>
        <dbReference type="RuleBase" id="RU003476"/>
    </source>
</evidence>
<evidence type="ECO:0000259" key="6">
    <source>
        <dbReference type="PROSITE" id="PS51462"/>
    </source>
</evidence>
<evidence type="ECO:0000256" key="2">
    <source>
        <dbReference type="ARBA" id="ARBA00022801"/>
    </source>
</evidence>
<dbReference type="PANTHER" id="PTHR43046">
    <property type="entry name" value="GDP-MANNOSE MANNOSYL HYDROLASE"/>
    <property type="match status" value="1"/>
</dbReference>
<dbReference type="Pfam" id="PF00293">
    <property type="entry name" value="NUDIX"/>
    <property type="match status" value="1"/>
</dbReference>
<proteinExistence type="inferred from homology"/>
<dbReference type="PRINTS" id="PR00502">
    <property type="entry name" value="NUDIXFAMILY"/>
</dbReference>
<accession>A0A062U448</accession>
<evidence type="ECO:0000313" key="7">
    <source>
        <dbReference type="EMBL" id="KCZ55091.1"/>
    </source>
</evidence>
<feature type="domain" description="Nudix hydrolase" evidence="6">
    <location>
        <begin position="57"/>
        <end position="195"/>
    </location>
</feature>
<dbReference type="PROSITE" id="PS51462">
    <property type="entry name" value="NUDIX"/>
    <property type="match status" value="1"/>
</dbReference>
<protein>
    <recommendedName>
        <fullName evidence="6">Nudix hydrolase domain-containing protein</fullName>
    </recommendedName>
</protein>
<name>A0A062U448_9PROT</name>
<comment type="cofactor">
    <cofactor evidence="1">
        <name>Mg(2+)</name>
        <dbReference type="ChEBI" id="CHEBI:18420"/>
    </cofactor>
</comment>
<evidence type="ECO:0000256" key="1">
    <source>
        <dbReference type="ARBA" id="ARBA00001946"/>
    </source>
</evidence>
<feature type="signal peptide" evidence="5">
    <location>
        <begin position="1"/>
        <end position="23"/>
    </location>
</feature>
<gene>
    <name evidence="7" type="ORF">HY29_02450</name>
</gene>
<reference evidence="7 8" key="1">
    <citation type="journal article" date="2014" name="Antonie Van Leeuwenhoek">
        <title>Hyphomonas beringensis sp. nov. and Hyphomonas chukchiensis sp. nov., isolated from surface seawater of the Bering Sea and Chukchi Sea.</title>
        <authorList>
            <person name="Li C."/>
            <person name="Lai Q."/>
            <person name="Li G."/>
            <person name="Dong C."/>
            <person name="Wang J."/>
            <person name="Liao Y."/>
            <person name="Shao Z."/>
        </authorList>
    </citation>
    <scope>NUCLEOTIDE SEQUENCE [LARGE SCALE GENOMIC DNA]</scope>
    <source>
        <strain evidence="7 8">25B14_1</strain>
    </source>
</reference>
<evidence type="ECO:0000313" key="8">
    <source>
        <dbReference type="Proteomes" id="UP000027037"/>
    </source>
</evidence>
<dbReference type="EMBL" id="AWFF01000032">
    <property type="protein sequence ID" value="KCZ55091.1"/>
    <property type="molecule type" value="Genomic_DNA"/>
</dbReference>
<dbReference type="PATRIC" id="fig|1280946.3.peg.1564"/>
<keyword evidence="3" id="KW-0460">Magnesium</keyword>
<feature type="chain" id="PRO_5001617997" description="Nudix hydrolase domain-containing protein" evidence="5">
    <location>
        <begin position="24"/>
        <end position="202"/>
    </location>
</feature>
<keyword evidence="5" id="KW-0732">Signal</keyword>
<evidence type="ECO:0000256" key="5">
    <source>
        <dbReference type="SAM" id="SignalP"/>
    </source>
</evidence>
<dbReference type="CDD" id="cd04685">
    <property type="entry name" value="NUDIX_Hydrolase"/>
    <property type="match status" value="1"/>
</dbReference>